<dbReference type="RefSeq" id="WP_204066628.1">
    <property type="nucleotide sequence ID" value="NZ_BOOJ01000042.1"/>
</dbReference>
<proteinExistence type="predicted"/>
<evidence type="ECO:0000313" key="3">
    <source>
        <dbReference type="Proteomes" id="UP000619788"/>
    </source>
</evidence>
<evidence type="ECO:0000259" key="1">
    <source>
        <dbReference type="Pfam" id="PF01636"/>
    </source>
</evidence>
<organism evidence="2 3">
    <name type="scientific">Planobispora siamensis</name>
    <dbReference type="NCBI Taxonomy" id="936338"/>
    <lineage>
        <taxon>Bacteria</taxon>
        <taxon>Bacillati</taxon>
        <taxon>Actinomycetota</taxon>
        <taxon>Actinomycetes</taxon>
        <taxon>Streptosporangiales</taxon>
        <taxon>Streptosporangiaceae</taxon>
        <taxon>Planobispora</taxon>
    </lineage>
</organism>
<comment type="caution">
    <text evidence="2">The sequence shown here is derived from an EMBL/GenBank/DDBJ whole genome shotgun (WGS) entry which is preliminary data.</text>
</comment>
<dbReference type="EMBL" id="BOOJ01000042">
    <property type="protein sequence ID" value="GIH94498.1"/>
    <property type="molecule type" value="Genomic_DNA"/>
</dbReference>
<dbReference type="PANTHER" id="PTHR21310">
    <property type="entry name" value="AMINOGLYCOSIDE PHOSPHOTRANSFERASE-RELATED-RELATED"/>
    <property type="match status" value="1"/>
</dbReference>
<reference evidence="2 3" key="1">
    <citation type="submission" date="2021-01" db="EMBL/GenBank/DDBJ databases">
        <title>Whole genome shotgun sequence of Planobispora siamensis NBRC 107568.</title>
        <authorList>
            <person name="Komaki H."/>
            <person name="Tamura T."/>
        </authorList>
    </citation>
    <scope>NUCLEOTIDE SEQUENCE [LARGE SCALE GENOMIC DNA]</scope>
    <source>
        <strain evidence="2 3">NBRC 107568</strain>
    </source>
</reference>
<dbReference type="InterPro" id="IPR002575">
    <property type="entry name" value="Aminoglycoside_PTrfase"/>
</dbReference>
<name>A0A8J3SRT1_9ACTN</name>
<accession>A0A8J3SRT1</accession>
<dbReference type="Pfam" id="PF01636">
    <property type="entry name" value="APH"/>
    <property type="match status" value="1"/>
</dbReference>
<dbReference type="Gene3D" id="3.30.200.20">
    <property type="entry name" value="Phosphorylase Kinase, domain 1"/>
    <property type="match status" value="1"/>
</dbReference>
<dbReference type="PANTHER" id="PTHR21310:SF42">
    <property type="entry name" value="BIFUNCTIONAL AAC_APH"/>
    <property type="match status" value="1"/>
</dbReference>
<dbReference type="Gene3D" id="3.90.1200.10">
    <property type="match status" value="1"/>
</dbReference>
<dbReference type="InterPro" id="IPR011009">
    <property type="entry name" value="Kinase-like_dom_sf"/>
</dbReference>
<dbReference type="AlphaFoldDB" id="A0A8J3SRT1"/>
<dbReference type="Proteomes" id="UP000619788">
    <property type="component" value="Unassembled WGS sequence"/>
</dbReference>
<protein>
    <submittedName>
        <fullName evidence="2">Phosphotransferase</fullName>
    </submittedName>
</protein>
<evidence type="ECO:0000313" key="2">
    <source>
        <dbReference type="EMBL" id="GIH94498.1"/>
    </source>
</evidence>
<sequence length="315" mass="33097">MTSSVQGDTPGAEWTAEHDVGEAEAAALVGGRFPGLRGAPVTLLATGWDNTVHLVGERWVFRFPRRAVVLPGVEREIATLPALAPRLPLVLPAPTHVGRPEGSYPWPFWGTELIPGRELAEAGLPAAGQVRAATDLGAFLRALHDPGLSAEVGTGLPVDPMRRGDPGVRAPMARERLERLARRGVWRPDPAVERLLAEGEAAGPPPGPPVIVHGDLHLRHLLVGPDGRASGVIDWGDLCRADPAVDLSLAYAGFSGAARTALLAAYGRPLAPERETAARVLAVFLCAALADYADSTGHARLLTASLTGIRQAVSP</sequence>
<dbReference type="SUPFAM" id="SSF56112">
    <property type="entry name" value="Protein kinase-like (PK-like)"/>
    <property type="match status" value="1"/>
</dbReference>
<keyword evidence="3" id="KW-1185">Reference proteome</keyword>
<dbReference type="InterPro" id="IPR051678">
    <property type="entry name" value="AGP_Transferase"/>
</dbReference>
<gene>
    <name evidence="2" type="ORF">Psi01_51280</name>
</gene>
<feature type="domain" description="Aminoglycoside phosphotransferase" evidence="1">
    <location>
        <begin position="41"/>
        <end position="269"/>
    </location>
</feature>